<keyword evidence="3" id="KW-1185">Reference proteome</keyword>
<proteinExistence type="predicted"/>
<reference evidence="2 3" key="1">
    <citation type="journal article" date="2023" name="Sci. Data">
        <title>Genome assembly of the Korean intertidal mud-creeper Batillaria attramentaria.</title>
        <authorList>
            <person name="Patra A.K."/>
            <person name="Ho P.T."/>
            <person name="Jun S."/>
            <person name="Lee S.J."/>
            <person name="Kim Y."/>
            <person name="Won Y.J."/>
        </authorList>
    </citation>
    <scope>NUCLEOTIDE SEQUENCE [LARGE SCALE GENOMIC DNA]</scope>
    <source>
        <strain evidence="2">Wonlab-2016</strain>
    </source>
</reference>
<feature type="compositionally biased region" description="Low complexity" evidence="1">
    <location>
        <begin position="25"/>
        <end position="34"/>
    </location>
</feature>
<dbReference type="AlphaFoldDB" id="A0ABD0J2Q4"/>
<evidence type="ECO:0000256" key="1">
    <source>
        <dbReference type="SAM" id="MobiDB-lite"/>
    </source>
</evidence>
<feature type="region of interest" description="Disordered" evidence="1">
    <location>
        <begin position="1"/>
        <end position="60"/>
    </location>
</feature>
<protein>
    <submittedName>
        <fullName evidence="2">Uncharacterized protein</fullName>
    </submittedName>
</protein>
<evidence type="ECO:0000313" key="2">
    <source>
        <dbReference type="EMBL" id="KAK7454111.1"/>
    </source>
</evidence>
<gene>
    <name evidence="2" type="ORF">BaRGS_00039599</name>
</gene>
<sequence length="138" mass="15552">MSRGSKRSMSLQLNPLTVPVVGDPSSKSLSAPSSGRRRHSMFPGDVRNSAADRENRRKAPEHKYSEALLIIRGNSVIDANRTPPAARFFERFLHEPLWLLLRVLYCRFKHCPVSCQDTPAFPSPDRLLSSVIVELKEP</sequence>
<evidence type="ECO:0000313" key="3">
    <source>
        <dbReference type="Proteomes" id="UP001519460"/>
    </source>
</evidence>
<dbReference type="EMBL" id="JACVVK020000705">
    <property type="protein sequence ID" value="KAK7454111.1"/>
    <property type="molecule type" value="Genomic_DNA"/>
</dbReference>
<organism evidence="2 3">
    <name type="scientific">Batillaria attramentaria</name>
    <dbReference type="NCBI Taxonomy" id="370345"/>
    <lineage>
        <taxon>Eukaryota</taxon>
        <taxon>Metazoa</taxon>
        <taxon>Spiralia</taxon>
        <taxon>Lophotrochozoa</taxon>
        <taxon>Mollusca</taxon>
        <taxon>Gastropoda</taxon>
        <taxon>Caenogastropoda</taxon>
        <taxon>Sorbeoconcha</taxon>
        <taxon>Cerithioidea</taxon>
        <taxon>Batillariidae</taxon>
        <taxon>Batillaria</taxon>
    </lineage>
</organism>
<dbReference type="Proteomes" id="UP001519460">
    <property type="component" value="Unassembled WGS sequence"/>
</dbReference>
<name>A0ABD0J2Q4_9CAEN</name>
<feature type="compositionally biased region" description="Basic and acidic residues" evidence="1">
    <location>
        <begin position="50"/>
        <end position="60"/>
    </location>
</feature>
<accession>A0ABD0J2Q4</accession>
<comment type="caution">
    <text evidence="2">The sequence shown here is derived from an EMBL/GenBank/DDBJ whole genome shotgun (WGS) entry which is preliminary data.</text>
</comment>